<dbReference type="EMBL" id="PUHR01000015">
    <property type="protein sequence ID" value="KAG0671157.1"/>
    <property type="molecule type" value="Genomic_DNA"/>
</dbReference>
<evidence type="ECO:0000259" key="1">
    <source>
        <dbReference type="SMART" id="SM00955"/>
    </source>
</evidence>
<reference evidence="2 3" key="1">
    <citation type="submission" date="2020-11" db="EMBL/GenBank/DDBJ databases">
        <title>Kefir isolates.</title>
        <authorList>
            <person name="Marcisauskas S."/>
            <person name="Kim Y."/>
            <person name="Blasche S."/>
        </authorList>
    </citation>
    <scope>NUCLEOTIDE SEQUENCE [LARGE SCALE GENOMIC DNA]</scope>
    <source>
        <strain evidence="2 3">OG2</strain>
    </source>
</reference>
<dbReference type="GO" id="GO:0006402">
    <property type="term" value="P:mRNA catabolic process"/>
    <property type="evidence" value="ECO:0007669"/>
    <property type="project" value="TreeGrafter"/>
</dbReference>
<dbReference type="PANTHER" id="PTHR23355:SF59">
    <property type="entry name" value="EXORIBONUCLEASE II, MITOCHONDRIAL"/>
    <property type="match status" value="1"/>
</dbReference>
<dbReference type="Proteomes" id="UP000750334">
    <property type="component" value="Unassembled WGS sequence"/>
</dbReference>
<dbReference type="AlphaFoldDB" id="A0A9P6WG48"/>
<dbReference type="OrthoDB" id="2285229at2759"/>
<dbReference type="InterPro" id="IPR012340">
    <property type="entry name" value="NA-bd_OB-fold"/>
</dbReference>
<dbReference type="GO" id="GO:0003723">
    <property type="term" value="F:RNA binding"/>
    <property type="evidence" value="ECO:0007669"/>
    <property type="project" value="InterPro"/>
</dbReference>
<dbReference type="SUPFAM" id="SSF50249">
    <property type="entry name" value="Nucleic acid-binding proteins"/>
    <property type="match status" value="1"/>
</dbReference>
<comment type="caution">
    <text evidence="2">The sequence shown here is derived from an EMBL/GenBank/DDBJ whole genome shotgun (WGS) entry which is preliminary data.</text>
</comment>
<protein>
    <recommendedName>
        <fullName evidence="1">RNB domain-containing protein</fullName>
    </recommendedName>
</protein>
<feature type="domain" description="RNB" evidence="1">
    <location>
        <begin position="490"/>
        <end position="821"/>
    </location>
</feature>
<proteinExistence type="predicted"/>
<dbReference type="InterPro" id="IPR050180">
    <property type="entry name" value="RNR_Ribonuclease"/>
</dbReference>
<dbReference type="SMART" id="SM00955">
    <property type="entry name" value="RNB"/>
    <property type="match status" value="1"/>
</dbReference>
<dbReference type="Pfam" id="PF00773">
    <property type="entry name" value="RNB"/>
    <property type="match status" value="1"/>
</dbReference>
<dbReference type="GO" id="GO:0000932">
    <property type="term" value="C:P-body"/>
    <property type="evidence" value="ECO:0007669"/>
    <property type="project" value="TreeGrafter"/>
</dbReference>
<dbReference type="InterPro" id="IPR001900">
    <property type="entry name" value="RNase_II/R"/>
</dbReference>
<dbReference type="PANTHER" id="PTHR23355">
    <property type="entry name" value="RIBONUCLEASE"/>
    <property type="match status" value="1"/>
</dbReference>
<organism evidence="2 3">
    <name type="scientific">Maudiozyma exigua</name>
    <name type="common">Yeast</name>
    <name type="synonym">Kazachstania exigua</name>
    <dbReference type="NCBI Taxonomy" id="34358"/>
    <lineage>
        <taxon>Eukaryota</taxon>
        <taxon>Fungi</taxon>
        <taxon>Dikarya</taxon>
        <taxon>Ascomycota</taxon>
        <taxon>Saccharomycotina</taxon>
        <taxon>Saccharomycetes</taxon>
        <taxon>Saccharomycetales</taxon>
        <taxon>Saccharomycetaceae</taxon>
        <taxon>Maudiozyma</taxon>
    </lineage>
</organism>
<accession>A0A9P6WG48</accession>
<evidence type="ECO:0000313" key="2">
    <source>
        <dbReference type="EMBL" id="KAG0671157.1"/>
    </source>
</evidence>
<sequence length="934" mass="107278">MLLRFIRIRSLHSSTTICRGKSAYKKGSTLTNNNIPKPKTLTANEIKNINKQFLERTNGLEPEFEIKELVDIQEEYKERYLERYIEPSRKWYQYEWTNESKPKLFSSLYINGRKELDPTLFPKQTTSFQVTDLMKNTLTIGDMVLLGNATSNLAMCVALPESTADPRYTFISIDGELIFEDKYAVSLRIPYALPEEVHRLVKRESKHTYEPIGKVKNSRDETFMTPLLANQLITNALPSRISSEAWDKLPIVVKKLKLLHRHLNEPRGAIQISFVQLCQMVDSINLDHIEPEEIKLIIKHVTDNPSDTVNNATFLAVYLGIKEQQIYNLWGKIYRNSALLSPMSVTVLPLKSQHFYYSEIINQMRQKNFKEVNKFISFFNNNEYSRIEKELPHYLNLLRDYAAGNFQNNPQIVAFISKIFRKIGKYKDSDISRDISQELLETIQPQEKSINPLHYNNDLALPISSHLAKDRKLVYDIVEPSISDNHSDIRKDYTDLPVYCIDSEDAHEIDDGISIRKLGSEKFEILVHIADPASFFPECHDETIENDIKDEILGIAYDKSFTSYLPDNVDPMLPKSFSKAADLGIDGRKSKTITFSCHIIFNKNEHRLEVLKETFNVSLSYASKFPKATYKDIDNVLSRIKDATPEMLEDVTTLYAISESLRKYRIHKHNAIIFGSGFNKGLPKLMPDKSDETKFEIKLEDQKETSSTILVSEFMILANSLCGEYFKKNGIPGVFRCYSNLELSIRANNQYHLINDKVKRGRFPGLRDLSRVASFLNSSFYSAIPMAHAMIGASQYLTVTSPLRRLPDLINHLQLHRHLSGKNPLFTQDKIKDMIWKMQSRADITKTIAHSVNTYWTLKHLRQILNAEKNKTFDVCVLSVPIDGTVKCVMKDYSFSRGTLKLNKDSIPPVIGDTIEGCKITNILPIEGILTFEV</sequence>
<dbReference type="GO" id="GO:0000175">
    <property type="term" value="F:3'-5'-RNA exonuclease activity"/>
    <property type="evidence" value="ECO:0007669"/>
    <property type="project" value="TreeGrafter"/>
</dbReference>
<evidence type="ECO:0000313" key="3">
    <source>
        <dbReference type="Proteomes" id="UP000750334"/>
    </source>
</evidence>
<name>A0A9P6WG48_MAUEX</name>
<gene>
    <name evidence="2" type="ORF">C6P45_001170</name>
</gene>
<keyword evidence="3" id="KW-1185">Reference proteome</keyword>